<evidence type="ECO:0000313" key="2">
    <source>
        <dbReference type="Proteomes" id="UP001597283"/>
    </source>
</evidence>
<proteinExistence type="predicted"/>
<dbReference type="InterPro" id="IPR013433">
    <property type="entry name" value="PHA_gran_rgn"/>
</dbReference>
<name>A0ABW4NCB1_9SPHN</name>
<accession>A0ABW4NCB1</accession>
<evidence type="ECO:0000313" key="1">
    <source>
        <dbReference type="EMBL" id="MFD1787612.1"/>
    </source>
</evidence>
<dbReference type="EMBL" id="JBHUFC010000003">
    <property type="protein sequence ID" value="MFD1787612.1"/>
    <property type="molecule type" value="Genomic_DNA"/>
</dbReference>
<dbReference type="Pfam" id="PF09650">
    <property type="entry name" value="PHA_gran_rgn"/>
    <property type="match status" value="1"/>
</dbReference>
<comment type="caution">
    <text evidence="1">The sequence shown here is derived from an EMBL/GenBank/DDBJ whole genome shotgun (WGS) entry which is preliminary data.</text>
</comment>
<organism evidence="1 2">
    <name type="scientific">Sphingomonas floccifaciens</name>
    <dbReference type="NCBI Taxonomy" id="1844115"/>
    <lineage>
        <taxon>Bacteria</taxon>
        <taxon>Pseudomonadati</taxon>
        <taxon>Pseudomonadota</taxon>
        <taxon>Alphaproteobacteria</taxon>
        <taxon>Sphingomonadales</taxon>
        <taxon>Sphingomonadaceae</taxon>
        <taxon>Sphingomonas</taxon>
    </lineage>
</organism>
<protein>
    <submittedName>
        <fullName evidence="1">Polyhydroxyalkanoic acid system family protein</fullName>
    </submittedName>
</protein>
<reference evidence="2" key="1">
    <citation type="journal article" date="2019" name="Int. J. Syst. Evol. Microbiol.">
        <title>The Global Catalogue of Microorganisms (GCM) 10K type strain sequencing project: providing services to taxonomists for standard genome sequencing and annotation.</title>
        <authorList>
            <consortium name="The Broad Institute Genomics Platform"/>
            <consortium name="The Broad Institute Genome Sequencing Center for Infectious Disease"/>
            <person name="Wu L."/>
            <person name="Ma J."/>
        </authorList>
    </citation>
    <scope>NUCLEOTIDE SEQUENCE [LARGE SCALE GENOMIC DNA]</scope>
    <source>
        <strain evidence="2">Q85</strain>
    </source>
</reference>
<sequence length="100" mass="10918">MSEPVELDIAHSLGRDAAKARIAGGIAKLEGYIPGGKVTEHRWDGDRLMFNVAAMGQRAAATVDVLEDKVHLRVELPPFLAMFANKIRDVLGREGPKLLK</sequence>
<dbReference type="Proteomes" id="UP001597283">
    <property type="component" value="Unassembled WGS sequence"/>
</dbReference>
<dbReference type="RefSeq" id="WP_380939983.1">
    <property type="nucleotide sequence ID" value="NZ_JBHUFC010000003.1"/>
</dbReference>
<keyword evidence="2" id="KW-1185">Reference proteome</keyword>
<gene>
    <name evidence="1" type="ORF">ACFSC3_08510</name>
</gene>